<sequence>MGSLSGELRRVEHNLVDDVAICFEQDDCKLVLKVVVRTSVVRYGAT</sequence>
<protein>
    <submittedName>
        <fullName evidence="1">Uncharacterized protein</fullName>
    </submittedName>
</protein>
<name>A0ABD6CQE0_9EURY</name>
<gene>
    <name evidence="1" type="ORF">ACFSBX_15245</name>
</gene>
<dbReference type="EMBL" id="JBHUDK010000014">
    <property type="protein sequence ID" value="MFD1600305.1"/>
    <property type="molecule type" value="Genomic_DNA"/>
</dbReference>
<keyword evidence="2" id="KW-1185">Reference proteome</keyword>
<dbReference type="AlphaFoldDB" id="A0ABD6CQE0"/>
<comment type="caution">
    <text evidence="1">The sequence shown here is derived from an EMBL/GenBank/DDBJ whole genome shotgun (WGS) entry which is preliminary data.</text>
</comment>
<evidence type="ECO:0000313" key="1">
    <source>
        <dbReference type="EMBL" id="MFD1600305.1"/>
    </source>
</evidence>
<evidence type="ECO:0000313" key="2">
    <source>
        <dbReference type="Proteomes" id="UP001597085"/>
    </source>
</evidence>
<accession>A0ABD6CQE0</accession>
<organism evidence="1 2">
    <name type="scientific">Halobellus rarus</name>
    <dbReference type="NCBI Taxonomy" id="1126237"/>
    <lineage>
        <taxon>Archaea</taxon>
        <taxon>Methanobacteriati</taxon>
        <taxon>Methanobacteriota</taxon>
        <taxon>Stenosarchaea group</taxon>
        <taxon>Halobacteria</taxon>
        <taxon>Halobacteriales</taxon>
        <taxon>Haloferacaceae</taxon>
        <taxon>Halobellus</taxon>
    </lineage>
</organism>
<dbReference type="Proteomes" id="UP001597085">
    <property type="component" value="Unassembled WGS sequence"/>
</dbReference>
<proteinExistence type="predicted"/>
<reference evidence="1 2" key="1">
    <citation type="journal article" date="2019" name="Int. J. Syst. Evol. Microbiol.">
        <title>The Global Catalogue of Microorganisms (GCM) 10K type strain sequencing project: providing services to taxonomists for standard genome sequencing and annotation.</title>
        <authorList>
            <consortium name="The Broad Institute Genomics Platform"/>
            <consortium name="The Broad Institute Genome Sequencing Center for Infectious Disease"/>
            <person name="Wu L."/>
            <person name="Ma J."/>
        </authorList>
    </citation>
    <scope>NUCLEOTIDE SEQUENCE [LARGE SCALE GENOMIC DNA]</scope>
    <source>
        <strain evidence="1 2">CGMCC 1.12121</strain>
    </source>
</reference>